<dbReference type="GO" id="GO:0006935">
    <property type="term" value="P:chemotaxis"/>
    <property type="evidence" value="ECO:0007669"/>
    <property type="project" value="InterPro"/>
</dbReference>
<dbReference type="SMART" id="SM00260">
    <property type="entry name" value="CheW"/>
    <property type="match status" value="1"/>
</dbReference>
<dbReference type="EMBL" id="CP011125">
    <property type="protein sequence ID" value="AKF07355.1"/>
    <property type="molecule type" value="Genomic_DNA"/>
</dbReference>
<evidence type="ECO:0000313" key="3">
    <source>
        <dbReference type="Proteomes" id="UP000034883"/>
    </source>
</evidence>
<dbReference type="InterPro" id="IPR036061">
    <property type="entry name" value="CheW-like_dom_sf"/>
</dbReference>
<dbReference type="KEGG" id="samy:DB32_004504"/>
<dbReference type="InterPro" id="IPR002545">
    <property type="entry name" value="CheW-lke_dom"/>
</dbReference>
<dbReference type="Pfam" id="PF01584">
    <property type="entry name" value="CheW"/>
    <property type="match status" value="1"/>
</dbReference>
<organism evidence="2 3">
    <name type="scientific">Sandaracinus amylolyticus</name>
    <dbReference type="NCBI Taxonomy" id="927083"/>
    <lineage>
        <taxon>Bacteria</taxon>
        <taxon>Pseudomonadati</taxon>
        <taxon>Myxococcota</taxon>
        <taxon>Polyangia</taxon>
        <taxon>Polyangiales</taxon>
        <taxon>Sandaracinaceae</taxon>
        <taxon>Sandaracinus</taxon>
    </lineage>
</organism>
<evidence type="ECO:0000259" key="1">
    <source>
        <dbReference type="PROSITE" id="PS50851"/>
    </source>
</evidence>
<dbReference type="AlphaFoldDB" id="A0A0F6W4Q9"/>
<dbReference type="STRING" id="927083.DB32_004504"/>
<dbReference type="Proteomes" id="UP000034883">
    <property type="component" value="Chromosome"/>
</dbReference>
<dbReference type="Gene3D" id="2.30.30.40">
    <property type="entry name" value="SH3 Domains"/>
    <property type="match status" value="1"/>
</dbReference>
<dbReference type="InterPro" id="IPR039315">
    <property type="entry name" value="CheW"/>
</dbReference>
<dbReference type="SUPFAM" id="SSF50341">
    <property type="entry name" value="CheW-like"/>
    <property type="match status" value="1"/>
</dbReference>
<dbReference type="RefSeq" id="WP_053234625.1">
    <property type="nucleotide sequence ID" value="NZ_CP011125.1"/>
</dbReference>
<protein>
    <submittedName>
        <fullName evidence="2">Positive regulator of CheA protein activity</fullName>
    </submittedName>
</protein>
<dbReference type="Gene3D" id="2.40.50.180">
    <property type="entry name" value="CheA-289, Domain 4"/>
    <property type="match status" value="1"/>
</dbReference>
<reference evidence="2 3" key="1">
    <citation type="submission" date="2015-03" db="EMBL/GenBank/DDBJ databases">
        <title>Genome assembly of Sandaracinus amylolyticus DSM 53668.</title>
        <authorList>
            <person name="Sharma G."/>
            <person name="Subramanian S."/>
        </authorList>
    </citation>
    <scope>NUCLEOTIDE SEQUENCE [LARGE SCALE GENOMIC DNA]</scope>
    <source>
        <strain evidence="2 3">DSM 53668</strain>
    </source>
</reference>
<dbReference type="GO" id="GO:0005829">
    <property type="term" value="C:cytosol"/>
    <property type="evidence" value="ECO:0007669"/>
    <property type="project" value="TreeGrafter"/>
</dbReference>
<sequence>MSVLHVLFRVGDAEYAIAADEVLQMESYDGATPVPNAAAHVAGIVQVRGRVVPVVDLRVRFNAPVRERTIDTRVVVAQRGERAVALLVDAAREVARLAPEQLKPPPPMVAAQSAGFVRAIAQVAGRMVMLIDLDRVVGEERLDGE</sequence>
<dbReference type="PROSITE" id="PS50851">
    <property type="entry name" value="CHEW"/>
    <property type="match status" value="1"/>
</dbReference>
<dbReference type="OrthoDB" id="9790406at2"/>
<evidence type="ECO:0000313" key="2">
    <source>
        <dbReference type="EMBL" id="AKF07355.1"/>
    </source>
</evidence>
<proteinExistence type="predicted"/>
<dbReference type="GO" id="GO:0007165">
    <property type="term" value="P:signal transduction"/>
    <property type="evidence" value="ECO:0007669"/>
    <property type="project" value="InterPro"/>
</dbReference>
<keyword evidence="3" id="KW-1185">Reference proteome</keyword>
<dbReference type="PANTHER" id="PTHR22617:SF23">
    <property type="entry name" value="CHEMOTAXIS PROTEIN CHEW"/>
    <property type="match status" value="1"/>
</dbReference>
<name>A0A0F6W4Q9_9BACT</name>
<accession>A0A0F6W4Q9</accession>
<dbReference type="PANTHER" id="PTHR22617">
    <property type="entry name" value="CHEMOTAXIS SENSOR HISTIDINE KINASE-RELATED"/>
    <property type="match status" value="1"/>
</dbReference>
<feature type="domain" description="CheW-like" evidence="1">
    <location>
        <begin position="2"/>
        <end position="142"/>
    </location>
</feature>
<gene>
    <name evidence="2" type="ORF">DB32_004504</name>
</gene>